<feature type="non-terminal residue" evidence="2">
    <location>
        <position position="318"/>
    </location>
</feature>
<dbReference type="Gene3D" id="2.60.40.10">
    <property type="entry name" value="Immunoglobulins"/>
    <property type="match status" value="2"/>
</dbReference>
<dbReference type="NCBIfam" id="NF033510">
    <property type="entry name" value="Ca_tandemer"/>
    <property type="match status" value="2"/>
</dbReference>
<dbReference type="NCBIfam" id="NF033677">
    <property type="entry name" value="biofilm_BapA_N"/>
    <property type="match status" value="1"/>
</dbReference>
<dbReference type="Proteomes" id="UP001617689">
    <property type="component" value="Unassembled WGS sequence"/>
</dbReference>
<sequence>MSDMNVIAGNANILSRQDGQFIRAVPEGTTNVQLLESSTVRIYGTPDIVSRYERIGDDLILHMTDGTTVRYESFFTLDAAGYHSELVFDDGTRLIHAQFSGAAAAEGAALAGETLVVVPEYATLSSLGAMSIGTATLSTASIAGILGGLALATTAAVGISSARSDDKNNTTSPDPSILISPLTGDNILNGSEVGISQQLSGTTDNLAAGTLLTITLNDVVYQTRINADGSWSLMLPSEALAALANGEYALKVSSADGTEASITLLVDTTAPTLTLEALTGDDLLTADELQSALDLLGSTSPAEAGQTVSVTLNGITYT</sequence>
<evidence type="ECO:0000313" key="2">
    <source>
        <dbReference type="EMBL" id="MFJ5429789.1"/>
    </source>
</evidence>
<gene>
    <name evidence="2" type="ORF">ACIPUP_11555</name>
</gene>
<reference evidence="2 3" key="1">
    <citation type="submission" date="2024-10" db="EMBL/GenBank/DDBJ databases">
        <authorList>
            <person name="Lu C.-H."/>
        </authorList>
    </citation>
    <scope>NUCLEOTIDE SEQUENCE [LARGE SCALE GENOMIC DNA]</scope>
    <source>
        <strain evidence="2 3">22ZTDG03-2</strain>
    </source>
</reference>
<name>A0ABW8GAS7_9GAMM</name>
<evidence type="ECO:0000259" key="1">
    <source>
        <dbReference type="Pfam" id="PF22783"/>
    </source>
</evidence>
<dbReference type="RefSeq" id="WP_400396051.1">
    <property type="nucleotide sequence ID" value="NZ_JBIXLL010000006.1"/>
</dbReference>
<organism evidence="2 3">
    <name type="scientific">Pectobacterium actinidiae</name>
    <dbReference type="NCBI Taxonomy" id="1507808"/>
    <lineage>
        <taxon>Bacteria</taxon>
        <taxon>Pseudomonadati</taxon>
        <taxon>Pseudomonadota</taxon>
        <taxon>Gammaproteobacteria</taxon>
        <taxon>Enterobacterales</taxon>
        <taxon>Pectobacteriaceae</taxon>
        <taxon>Pectobacterium</taxon>
    </lineage>
</organism>
<comment type="caution">
    <text evidence="2">The sequence shown here is derived from an EMBL/GenBank/DDBJ whole genome shotgun (WGS) entry which is preliminary data.</text>
</comment>
<dbReference type="Pfam" id="PF22783">
    <property type="entry name" value="BapA_N"/>
    <property type="match status" value="1"/>
</dbReference>
<dbReference type="InterPro" id="IPR013783">
    <property type="entry name" value="Ig-like_fold"/>
</dbReference>
<proteinExistence type="predicted"/>
<dbReference type="InterPro" id="IPR048051">
    <property type="entry name" value="BapA-like_prefix-like"/>
</dbReference>
<evidence type="ECO:0000313" key="3">
    <source>
        <dbReference type="Proteomes" id="UP001617689"/>
    </source>
</evidence>
<accession>A0ABW8GAS7</accession>
<keyword evidence="3" id="KW-1185">Reference proteome</keyword>
<feature type="domain" description="Biofilm-associated protein BapA-like prefix-like" evidence="1">
    <location>
        <begin position="27"/>
        <end position="104"/>
    </location>
</feature>
<dbReference type="EMBL" id="JBIXLL010000006">
    <property type="protein sequence ID" value="MFJ5429789.1"/>
    <property type="molecule type" value="Genomic_DNA"/>
</dbReference>
<protein>
    <submittedName>
        <fullName evidence="2">BapA prefix-like domain-containing protein</fullName>
    </submittedName>
</protein>